<accession>A0A1Y6B7D1</accession>
<evidence type="ECO:0000256" key="4">
    <source>
        <dbReference type="ARBA" id="ARBA00023274"/>
    </source>
</evidence>
<evidence type="ECO:0000256" key="3">
    <source>
        <dbReference type="ARBA" id="ARBA00022980"/>
    </source>
</evidence>
<dbReference type="InterPro" id="IPR023563">
    <property type="entry name" value="Ribosomal_uL13_CS"/>
</dbReference>
<dbReference type="PIRSF" id="PIRSF002181">
    <property type="entry name" value="Ribosomal_L13"/>
    <property type="match status" value="1"/>
</dbReference>
<dbReference type="Gene3D" id="3.90.1180.10">
    <property type="entry name" value="Ribosomal protein L13"/>
    <property type="match status" value="1"/>
</dbReference>
<comment type="function">
    <text evidence="6 8">This protein is one of the early assembly proteins of the 50S ribosomal subunit, although it is not seen to bind rRNA by itself. It is important during the early stages of 50S assembly.</text>
</comment>
<dbReference type="HAMAP" id="MF_01366">
    <property type="entry name" value="Ribosomal_uL13"/>
    <property type="match status" value="1"/>
</dbReference>
<dbReference type="GO" id="GO:0017148">
    <property type="term" value="P:negative regulation of translation"/>
    <property type="evidence" value="ECO:0007669"/>
    <property type="project" value="TreeGrafter"/>
</dbReference>
<organism evidence="9 10">
    <name type="scientific">Pseudobacteriovorax antillogorgiicola</name>
    <dbReference type="NCBI Taxonomy" id="1513793"/>
    <lineage>
        <taxon>Bacteria</taxon>
        <taxon>Pseudomonadati</taxon>
        <taxon>Bdellovibrionota</taxon>
        <taxon>Oligoflexia</taxon>
        <taxon>Oligoflexales</taxon>
        <taxon>Pseudobacteriovoracaceae</taxon>
        <taxon>Pseudobacteriovorax</taxon>
    </lineage>
</organism>
<gene>
    <name evidence="6 8" type="primary">rplM</name>
    <name evidence="9" type="ORF">SAMN06296036_101122</name>
</gene>
<dbReference type="GO" id="GO:0006412">
    <property type="term" value="P:translation"/>
    <property type="evidence" value="ECO:0007669"/>
    <property type="project" value="UniProtKB-UniRule"/>
</dbReference>
<dbReference type="InterPro" id="IPR005822">
    <property type="entry name" value="Ribosomal_uL13"/>
</dbReference>
<keyword evidence="4 6" id="KW-0687">Ribonucleoprotein</keyword>
<keyword evidence="10" id="KW-1185">Reference proteome</keyword>
<evidence type="ECO:0000256" key="1">
    <source>
        <dbReference type="ARBA" id="ARBA00006227"/>
    </source>
</evidence>
<evidence type="ECO:0000256" key="6">
    <source>
        <dbReference type="HAMAP-Rule" id="MF_01366"/>
    </source>
</evidence>
<dbReference type="RefSeq" id="WP_132314743.1">
    <property type="nucleotide sequence ID" value="NZ_FWZT01000001.1"/>
</dbReference>
<evidence type="ECO:0000256" key="7">
    <source>
        <dbReference type="RuleBase" id="RU003877"/>
    </source>
</evidence>
<dbReference type="PANTHER" id="PTHR11545">
    <property type="entry name" value="RIBOSOMAL PROTEIN L13"/>
    <property type="match status" value="1"/>
</dbReference>
<dbReference type="GO" id="GO:0003735">
    <property type="term" value="F:structural constituent of ribosome"/>
    <property type="evidence" value="ECO:0007669"/>
    <property type="project" value="InterPro"/>
</dbReference>
<keyword evidence="3 6" id="KW-0689">Ribosomal protein</keyword>
<dbReference type="GO" id="GO:0003729">
    <property type="term" value="F:mRNA binding"/>
    <property type="evidence" value="ECO:0007669"/>
    <property type="project" value="UniProtKB-ARBA"/>
</dbReference>
<dbReference type="Proteomes" id="UP000192907">
    <property type="component" value="Unassembled WGS sequence"/>
</dbReference>
<dbReference type="NCBIfam" id="TIGR01066">
    <property type="entry name" value="rplM_bact"/>
    <property type="match status" value="1"/>
</dbReference>
<comment type="subunit">
    <text evidence="2 6">Part of the 50S ribosomal subunit.</text>
</comment>
<dbReference type="PROSITE" id="PS00783">
    <property type="entry name" value="RIBOSOMAL_L13"/>
    <property type="match status" value="1"/>
</dbReference>
<dbReference type="PANTHER" id="PTHR11545:SF2">
    <property type="entry name" value="LARGE RIBOSOMAL SUBUNIT PROTEIN UL13M"/>
    <property type="match status" value="1"/>
</dbReference>
<dbReference type="FunFam" id="3.90.1180.10:FF:000001">
    <property type="entry name" value="50S ribosomal protein L13"/>
    <property type="match status" value="1"/>
</dbReference>
<sequence>MKTQSVTPADIKKQWVIVDAKDQSLGRIAAEVARLLRGKHKPSFVPHLDCGDNVIVINADKVSLTGRKWDTKFYYRHSNYIGGLKATLAKDLLATYPDRLINFAVKGMLPRNKLGRKVLGNLKVYAGQEHPHEAQKPVAAPLRLAKEG</sequence>
<dbReference type="Pfam" id="PF00572">
    <property type="entry name" value="Ribosomal_L13"/>
    <property type="match status" value="1"/>
</dbReference>
<dbReference type="InterPro" id="IPR005823">
    <property type="entry name" value="Ribosomal_uL13_bac-type"/>
</dbReference>
<dbReference type="GO" id="GO:0022625">
    <property type="term" value="C:cytosolic large ribosomal subunit"/>
    <property type="evidence" value="ECO:0007669"/>
    <property type="project" value="TreeGrafter"/>
</dbReference>
<evidence type="ECO:0000256" key="2">
    <source>
        <dbReference type="ARBA" id="ARBA00011838"/>
    </source>
</evidence>
<evidence type="ECO:0000313" key="10">
    <source>
        <dbReference type="Proteomes" id="UP000192907"/>
    </source>
</evidence>
<protein>
    <recommendedName>
        <fullName evidence="5 6">Large ribosomal subunit protein uL13</fullName>
    </recommendedName>
</protein>
<dbReference type="SUPFAM" id="SSF52161">
    <property type="entry name" value="Ribosomal protein L13"/>
    <property type="match status" value="1"/>
</dbReference>
<dbReference type="EMBL" id="FWZT01000001">
    <property type="protein sequence ID" value="SME88205.1"/>
    <property type="molecule type" value="Genomic_DNA"/>
</dbReference>
<dbReference type="CDD" id="cd00392">
    <property type="entry name" value="Ribosomal_L13"/>
    <property type="match status" value="1"/>
</dbReference>
<dbReference type="InterPro" id="IPR036899">
    <property type="entry name" value="Ribosomal_uL13_sf"/>
</dbReference>
<proteinExistence type="inferred from homology"/>
<evidence type="ECO:0000256" key="5">
    <source>
        <dbReference type="ARBA" id="ARBA00035201"/>
    </source>
</evidence>
<dbReference type="OrthoDB" id="5293206at2"/>
<dbReference type="STRING" id="1513793.SAMN06296036_101122"/>
<comment type="similarity">
    <text evidence="1 6 7">Belongs to the universal ribosomal protein uL13 family.</text>
</comment>
<evidence type="ECO:0000256" key="8">
    <source>
        <dbReference type="RuleBase" id="RU003878"/>
    </source>
</evidence>
<reference evidence="10" key="1">
    <citation type="submission" date="2017-04" db="EMBL/GenBank/DDBJ databases">
        <authorList>
            <person name="Varghese N."/>
            <person name="Submissions S."/>
        </authorList>
    </citation>
    <scope>NUCLEOTIDE SEQUENCE [LARGE SCALE GENOMIC DNA]</scope>
    <source>
        <strain evidence="10">RKEM611</strain>
    </source>
</reference>
<dbReference type="AlphaFoldDB" id="A0A1Y6B7D1"/>
<evidence type="ECO:0000313" key="9">
    <source>
        <dbReference type="EMBL" id="SME88205.1"/>
    </source>
</evidence>
<name>A0A1Y6B7D1_9BACT</name>